<sequence>MAFTRFNYDPCRTKKILQESTGPGRYLLNTPGNGCSPCFISDPQIRLERWGANLRSVPNGHPIDIDSDLMGLTRNLTNDCLNYKDHEIKTKRNNYKSCNKVFTDESRATNPAWMYRDLEQVRWEYPILDPQENTCIPFQNNLDTTLLEKDYFVPTIPCLPYQK</sequence>
<dbReference type="AlphaFoldDB" id="A0A6C0KIE3"/>
<organism evidence="1">
    <name type="scientific">viral metagenome</name>
    <dbReference type="NCBI Taxonomy" id="1070528"/>
    <lineage>
        <taxon>unclassified sequences</taxon>
        <taxon>metagenomes</taxon>
        <taxon>organismal metagenomes</taxon>
    </lineage>
</organism>
<protein>
    <submittedName>
        <fullName evidence="1">Uncharacterized protein</fullName>
    </submittedName>
</protein>
<proteinExistence type="predicted"/>
<evidence type="ECO:0000313" key="1">
    <source>
        <dbReference type="EMBL" id="QHU16064.1"/>
    </source>
</evidence>
<reference evidence="1" key="1">
    <citation type="journal article" date="2020" name="Nature">
        <title>Giant virus diversity and host interactions through global metagenomics.</title>
        <authorList>
            <person name="Schulz F."/>
            <person name="Roux S."/>
            <person name="Paez-Espino D."/>
            <person name="Jungbluth S."/>
            <person name="Walsh D.A."/>
            <person name="Denef V.J."/>
            <person name="McMahon K.D."/>
            <person name="Konstantinidis K.T."/>
            <person name="Eloe-Fadrosh E.A."/>
            <person name="Kyrpides N.C."/>
            <person name="Woyke T."/>
        </authorList>
    </citation>
    <scope>NUCLEOTIDE SEQUENCE</scope>
    <source>
        <strain evidence="1">GVMAG-S-3300011013-78</strain>
    </source>
</reference>
<accession>A0A6C0KIE3</accession>
<dbReference type="EMBL" id="MN740876">
    <property type="protein sequence ID" value="QHU16064.1"/>
    <property type="molecule type" value="Genomic_DNA"/>
</dbReference>
<name>A0A6C0KIE3_9ZZZZ</name>